<evidence type="ECO:0000313" key="1">
    <source>
        <dbReference type="Proteomes" id="UP000000437"/>
    </source>
</evidence>
<sequence>MFCKNTFRMTEQFDMMMENKEIQDDCSLKSKQYLLALFDESTAEYFLSPSSCPKETPPWFSQLKDNLKDYSAVALWDTLRLRSTQILQESNTEPSMEITDEIARRVTDWKTQIKQDHLTHLSEVKYMFHCAQRNQAISALLLKQNPFFDYQINND</sequence>
<accession>A0AC58IIE1</accession>
<organism evidence="1 2">
    <name type="scientific">Danio rerio</name>
    <name type="common">Zebrafish</name>
    <name type="synonym">Brachydanio rerio</name>
    <dbReference type="NCBI Taxonomy" id="7955"/>
    <lineage>
        <taxon>Eukaryota</taxon>
        <taxon>Metazoa</taxon>
        <taxon>Chordata</taxon>
        <taxon>Craniata</taxon>
        <taxon>Vertebrata</taxon>
        <taxon>Euteleostomi</taxon>
        <taxon>Actinopterygii</taxon>
        <taxon>Neopterygii</taxon>
        <taxon>Teleostei</taxon>
        <taxon>Ostariophysi</taxon>
        <taxon>Cypriniformes</taxon>
        <taxon>Danionidae</taxon>
        <taxon>Danioninae</taxon>
        <taxon>Danio</taxon>
    </lineage>
</organism>
<dbReference type="RefSeq" id="XP_073794023.1">
    <property type="nucleotide sequence ID" value="XM_073937922.1"/>
</dbReference>
<proteinExistence type="predicted"/>
<gene>
    <name evidence="2" type="primary">si:rp71-17i16.6</name>
</gene>
<reference evidence="2" key="1">
    <citation type="submission" date="2025-08" db="UniProtKB">
        <authorList>
            <consortium name="RefSeq"/>
        </authorList>
    </citation>
    <scope>IDENTIFICATION</scope>
    <source>
        <strain evidence="2">Tuebingen</strain>
        <tissue evidence="2">Fibroblasts and whole tissue</tissue>
    </source>
</reference>
<keyword evidence="1" id="KW-1185">Reference proteome</keyword>
<name>A0AC58IIE1_DANRE</name>
<evidence type="ECO:0000313" key="2">
    <source>
        <dbReference type="RefSeq" id="XP_073794023.1"/>
    </source>
</evidence>
<protein>
    <submittedName>
        <fullName evidence="2">Uncharacterized protein isoform X1</fullName>
    </submittedName>
</protein>
<dbReference type="Proteomes" id="UP000000437">
    <property type="component" value="Chromosome 23"/>
</dbReference>